<organism evidence="1 2">
    <name type="scientific">Apium graveolens</name>
    <name type="common">Celery</name>
    <dbReference type="NCBI Taxonomy" id="4045"/>
    <lineage>
        <taxon>Eukaryota</taxon>
        <taxon>Viridiplantae</taxon>
        <taxon>Streptophyta</taxon>
        <taxon>Embryophyta</taxon>
        <taxon>Tracheophyta</taxon>
        <taxon>Spermatophyta</taxon>
        <taxon>Magnoliopsida</taxon>
        <taxon>eudicotyledons</taxon>
        <taxon>Gunneridae</taxon>
        <taxon>Pentapetalae</taxon>
        <taxon>asterids</taxon>
        <taxon>campanulids</taxon>
        <taxon>Apiales</taxon>
        <taxon>Apiaceae</taxon>
        <taxon>Apioideae</taxon>
        <taxon>apioid superclade</taxon>
        <taxon>Apieae</taxon>
        <taxon>Apium</taxon>
    </lineage>
</organism>
<keyword evidence="2" id="KW-1185">Reference proteome</keyword>
<dbReference type="EMBL" id="WRXP01004009">
    <property type="protein sequence ID" value="KAF1001512.1"/>
    <property type="molecule type" value="Genomic_DNA"/>
</dbReference>
<evidence type="ECO:0000313" key="1">
    <source>
        <dbReference type="EMBL" id="KAF1001512.1"/>
    </source>
</evidence>
<reference evidence="1" key="1">
    <citation type="submission" date="2020-01" db="EMBL/GenBank/DDBJ databases">
        <title>The Celery Genome Sequence Reveals Sequential Paleo-tetraploidization, Resistance Gene Elimination, Karyotype Evolution, and Functional Innovation in Apiales.</title>
        <authorList>
            <person name="Song X."/>
        </authorList>
    </citation>
    <scope>NUCLEOTIDE SEQUENCE</scope>
    <source>
        <tissue evidence="1">Leaf</tissue>
    </source>
</reference>
<comment type="caution">
    <text evidence="1">The sequence shown here is derived from an EMBL/GenBank/DDBJ whole genome shotgun (WGS) entry which is preliminary data.</text>
</comment>
<protein>
    <submittedName>
        <fullName evidence="1">Uncharacterized protein</fullName>
    </submittedName>
</protein>
<sequence length="114" mass="12992">MYEVMKCMFKQNSFPGEETRGCVEGTGTTPSVYSLLDVKFMPGDTNLGSEIFNRKRLNNLDKSEKDDKISQLDNKLIHIFIMKNKSTCVEACELKLCPLKFFPGPGDKSFFFCE</sequence>
<proteinExistence type="predicted"/>
<accession>A0A6L5BAA2</accession>
<name>A0A6L5BAA2_APIGR</name>
<dbReference type="AlphaFoldDB" id="A0A6L5BAA2"/>
<dbReference type="Proteomes" id="UP000593563">
    <property type="component" value="Unassembled WGS sequence"/>
</dbReference>
<evidence type="ECO:0000313" key="2">
    <source>
        <dbReference type="Proteomes" id="UP000593563"/>
    </source>
</evidence>
<gene>
    <name evidence="1" type="ORF">AG4045_003932</name>
</gene>